<dbReference type="GO" id="GO:0004383">
    <property type="term" value="F:guanylate cyclase activity"/>
    <property type="evidence" value="ECO:0007669"/>
    <property type="project" value="InterPro"/>
</dbReference>
<dbReference type="InterPro" id="IPR003661">
    <property type="entry name" value="HisK_dim/P_dom"/>
</dbReference>
<dbReference type="Gene3D" id="3.30.565.10">
    <property type="entry name" value="Histidine kinase-like ATPase, C-terminal domain"/>
    <property type="match status" value="1"/>
</dbReference>
<name>A0A562PJN5_9FLAO</name>
<evidence type="ECO:0000259" key="8">
    <source>
        <dbReference type="PROSITE" id="PS50109"/>
    </source>
</evidence>
<dbReference type="CDD" id="cd00130">
    <property type="entry name" value="PAS"/>
    <property type="match status" value="3"/>
</dbReference>
<dbReference type="GO" id="GO:0000155">
    <property type="term" value="F:phosphorelay sensor kinase activity"/>
    <property type="evidence" value="ECO:0007669"/>
    <property type="project" value="InterPro"/>
</dbReference>
<comment type="catalytic activity">
    <reaction evidence="1">
        <text>ATP + protein L-histidine = ADP + protein N-phospho-L-histidine.</text>
        <dbReference type="EC" id="2.7.13.3"/>
    </reaction>
</comment>
<organism evidence="12 14">
    <name type="scientific">Flavobacterium glaciei</name>
    <dbReference type="NCBI Taxonomy" id="386300"/>
    <lineage>
        <taxon>Bacteria</taxon>
        <taxon>Pseudomonadati</taxon>
        <taxon>Bacteroidota</taxon>
        <taxon>Flavobacteriia</taxon>
        <taxon>Flavobacteriales</taxon>
        <taxon>Flavobacteriaceae</taxon>
        <taxon>Flavobacterium</taxon>
    </lineage>
</organism>
<evidence type="ECO:0000259" key="9">
    <source>
        <dbReference type="PROSITE" id="PS50112"/>
    </source>
</evidence>
<dbReference type="EMBL" id="VLKX01000016">
    <property type="protein sequence ID" value="TWI44654.1"/>
    <property type="molecule type" value="Genomic_DNA"/>
</dbReference>
<dbReference type="OrthoDB" id="9781208at2"/>
<dbReference type="SMART" id="SM00387">
    <property type="entry name" value="HATPase_c"/>
    <property type="match status" value="1"/>
</dbReference>
<evidence type="ECO:0000313" key="13">
    <source>
        <dbReference type="Proteomes" id="UP000254518"/>
    </source>
</evidence>
<evidence type="ECO:0000256" key="1">
    <source>
        <dbReference type="ARBA" id="ARBA00000085"/>
    </source>
</evidence>
<dbReference type="PROSITE" id="PS50109">
    <property type="entry name" value="HIS_KIN"/>
    <property type="match status" value="1"/>
</dbReference>
<dbReference type="PRINTS" id="PR00344">
    <property type="entry name" value="BCTRLSENSOR"/>
</dbReference>
<evidence type="ECO:0000256" key="6">
    <source>
        <dbReference type="ARBA" id="ARBA00023293"/>
    </source>
</evidence>
<reference evidence="12" key="3">
    <citation type="submission" date="2019-07" db="EMBL/GenBank/DDBJ databases">
        <authorList>
            <person name="Whitman W."/>
            <person name="Huntemann M."/>
            <person name="Clum A."/>
            <person name="Pillay M."/>
            <person name="Palaniappan K."/>
            <person name="Varghese N."/>
            <person name="Mikhailova N."/>
            <person name="Stamatis D."/>
            <person name="Reddy T."/>
            <person name="Daum C."/>
            <person name="Shapiro N."/>
            <person name="Ivanova N."/>
            <person name="Kyrpides N."/>
            <person name="Woyke T."/>
        </authorList>
    </citation>
    <scope>NUCLEOTIDE SEQUENCE</scope>
    <source>
        <strain evidence="12">CGMCC 1.5380</strain>
    </source>
</reference>
<dbReference type="InterPro" id="IPR000014">
    <property type="entry name" value="PAS"/>
</dbReference>
<keyword evidence="4" id="KW-0547">Nucleotide-binding</keyword>
<dbReference type="Proteomes" id="UP000321392">
    <property type="component" value="Unassembled WGS sequence"/>
</dbReference>
<dbReference type="GO" id="GO:0000166">
    <property type="term" value="F:nucleotide binding"/>
    <property type="evidence" value="ECO:0007669"/>
    <property type="project" value="UniProtKB-KW"/>
</dbReference>
<evidence type="ECO:0000256" key="7">
    <source>
        <dbReference type="SAM" id="Coils"/>
    </source>
</evidence>
<feature type="coiled-coil region" evidence="7">
    <location>
        <begin position="532"/>
        <end position="559"/>
    </location>
</feature>
<keyword evidence="6" id="KW-0141">cGMP biosynthesis</keyword>
<keyword evidence="2" id="KW-0597">Phosphoprotein</keyword>
<dbReference type="InterPro" id="IPR003594">
    <property type="entry name" value="HATPase_dom"/>
</dbReference>
<dbReference type="Pfam" id="PF07701">
    <property type="entry name" value="HNOBA"/>
    <property type="match status" value="2"/>
</dbReference>
<dbReference type="Pfam" id="PF13426">
    <property type="entry name" value="PAS_9"/>
    <property type="match status" value="3"/>
</dbReference>
<feature type="coiled-coil region" evidence="7">
    <location>
        <begin position="136"/>
        <end position="173"/>
    </location>
</feature>
<dbReference type="InterPro" id="IPR036097">
    <property type="entry name" value="HisK_dim/P_sf"/>
</dbReference>
<feature type="domain" description="PAS" evidence="9">
    <location>
        <begin position="289"/>
        <end position="360"/>
    </location>
</feature>
<dbReference type="InterPro" id="IPR000700">
    <property type="entry name" value="PAS-assoc_C"/>
</dbReference>
<evidence type="ECO:0000313" key="12">
    <source>
        <dbReference type="EMBL" id="TWI44654.1"/>
    </source>
</evidence>
<dbReference type="SMART" id="SM00388">
    <property type="entry name" value="HisKA"/>
    <property type="match status" value="1"/>
</dbReference>
<evidence type="ECO:0000256" key="2">
    <source>
        <dbReference type="ARBA" id="ARBA00022553"/>
    </source>
</evidence>
<dbReference type="Pfam" id="PF02518">
    <property type="entry name" value="HATPase_c"/>
    <property type="match status" value="1"/>
</dbReference>
<comment type="caution">
    <text evidence="12">The sequence shown here is derived from an EMBL/GenBank/DDBJ whole genome shotgun (WGS) entry which is preliminary data.</text>
</comment>
<dbReference type="InterPro" id="IPR005467">
    <property type="entry name" value="His_kinase_dom"/>
</dbReference>
<proteinExistence type="predicted"/>
<dbReference type="SUPFAM" id="SSF47384">
    <property type="entry name" value="Homodimeric domain of signal transducing histidine kinase"/>
    <property type="match status" value="1"/>
</dbReference>
<keyword evidence="5" id="KW-0418">Kinase</keyword>
<dbReference type="Gene3D" id="1.10.287.130">
    <property type="match status" value="1"/>
</dbReference>
<dbReference type="SUPFAM" id="SSF55874">
    <property type="entry name" value="ATPase domain of HSP90 chaperone/DNA topoisomerase II/histidine kinase"/>
    <property type="match status" value="1"/>
</dbReference>
<dbReference type="InterPro" id="IPR011645">
    <property type="entry name" value="HNOB_dom_associated"/>
</dbReference>
<keyword evidence="13" id="KW-1185">Reference proteome</keyword>
<dbReference type="PROSITE" id="PS50112">
    <property type="entry name" value="PAS"/>
    <property type="match status" value="3"/>
</dbReference>
<dbReference type="RefSeq" id="WP_114755178.1">
    <property type="nucleotide sequence ID" value="NZ_QQBA01000017.1"/>
</dbReference>
<reference evidence="12 14" key="1">
    <citation type="journal article" date="2015" name="Stand. Genomic Sci.">
        <title>Genomic Encyclopedia of Bacterial and Archaeal Type Strains, Phase III: the genomes of soil and plant-associated and newly described type strains.</title>
        <authorList>
            <person name="Whitman W.B."/>
            <person name="Woyke T."/>
            <person name="Klenk H.P."/>
            <person name="Zhou Y."/>
            <person name="Lilburn T.G."/>
            <person name="Beck B.J."/>
            <person name="De Vos P."/>
            <person name="Vandamme P."/>
            <person name="Eisen J.A."/>
            <person name="Garrity G."/>
            <person name="Hugenholtz P."/>
            <person name="Kyrpides N.C."/>
        </authorList>
    </citation>
    <scope>NUCLEOTIDE SEQUENCE [LARGE SCALE GENOMIC DNA]</scope>
    <source>
        <strain evidence="12 14">CGMCC 1.5380</strain>
    </source>
</reference>
<dbReference type="PANTHER" id="PTHR43304">
    <property type="entry name" value="PHYTOCHROME-LIKE PROTEIN CPH1"/>
    <property type="match status" value="1"/>
</dbReference>
<dbReference type="Gene3D" id="3.30.450.260">
    <property type="entry name" value="Haem NO binding associated domain"/>
    <property type="match status" value="1"/>
</dbReference>
<dbReference type="EMBL" id="QQBA01000017">
    <property type="protein sequence ID" value="RDI50371.1"/>
    <property type="molecule type" value="Genomic_DNA"/>
</dbReference>
<dbReference type="PANTHER" id="PTHR43304:SF1">
    <property type="entry name" value="PAC DOMAIN-CONTAINING PROTEIN"/>
    <property type="match status" value="1"/>
</dbReference>
<sequence length="769" mass="87903">MSNFQFNFNVDEFNTIFPFYILIDEELKIKSIGKSLAKLLPKEFTGSSFVDLFEFQRPHFDTLNIQNISQTFNQLVIFNSKIDTSISLRGQINSFHDDYLFVGTPWFSSIQDVVDKKLILNDFAFHDPLLDLLHVLKNQEIHNEELKELLHTLNNQRKLLKKDKEELNKLSLVASANNNGVVFTDPDGVIYWCNDAYVNLTGYSKEEIYGKTPVEIGRLPESSVDEIKRMVAAFGKNEPFDVEILHKTKSGRKFWSRTKGQPIKDANGITNQYFAMIDDISNEKLKEERLQILSSIADVNINAVIISDKYGKIEWVNNSFEKITGFKIDEVVGKSPGSFLQGEESNPDTVKYLRDQIKAGESFNCEILNYSKSGEKYWIRIQGQPIKDKNGEILKYFAIEEDISLEKNYYERIKSEKEKYSNIIANMNMGLLEVDNEDVIVLANQSFCDMSGYTLLDLVGSKASNLLSNISDKKVIQTKNEMRSSGLSDSYEVTAKTKDGQTKFWLISGAPNFNVQGEIVGSIGVHLDITQQKSLELQKEQLLVRLEKQNEQLNEYAQIVSHDLKSPLRSIHSLISWIKEDNIGEFSAQSVEYLKMIQNKVEKMDHLIHGILTYSKIDTIELTNENIDLNEIINNIINIIHIPDNIAVTILSKLPTIIADKYRIQQLFQNLIGNAVTYIDKPNGLVEVDFIEEKNYFIFSIKDNGPGIAKENQEKIFKIFQSFTKHDKSTGIGLSIVKRIITNYNGDIWIESELNVGTTFFVKLPKKVK</sequence>
<dbReference type="Gene3D" id="3.30.450.20">
    <property type="entry name" value="PAS domain"/>
    <property type="match status" value="3"/>
</dbReference>
<feature type="domain" description="PAC" evidence="10">
    <location>
        <begin position="238"/>
        <end position="292"/>
    </location>
</feature>
<evidence type="ECO:0000313" key="14">
    <source>
        <dbReference type="Proteomes" id="UP000321392"/>
    </source>
</evidence>
<feature type="domain" description="PAS" evidence="9">
    <location>
        <begin position="416"/>
        <end position="460"/>
    </location>
</feature>
<gene>
    <name evidence="11" type="ORF">DFR66_11734</name>
    <name evidence="12" type="ORF">IQ02_02547</name>
</gene>
<dbReference type="InterPro" id="IPR052162">
    <property type="entry name" value="Sensor_kinase/Photoreceptor"/>
</dbReference>
<dbReference type="SMART" id="SM00086">
    <property type="entry name" value="PAC"/>
    <property type="match status" value="3"/>
</dbReference>
<reference evidence="11 13" key="2">
    <citation type="submission" date="2018-07" db="EMBL/GenBank/DDBJ databases">
        <title>Genomic Encyclopedia of Type Strains, Phase IV (KMG-IV): sequencing the most valuable type-strain genomes for metagenomic binning, comparative biology and taxonomic classification.</title>
        <authorList>
            <person name="Goeker M."/>
        </authorList>
    </citation>
    <scope>NUCLEOTIDE SEQUENCE [LARGE SCALE GENOMIC DNA]</scope>
    <source>
        <strain evidence="11 13">DSM 19728</strain>
    </source>
</reference>
<dbReference type="SMART" id="SM00091">
    <property type="entry name" value="PAS"/>
    <property type="match status" value="4"/>
</dbReference>
<dbReference type="InterPro" id="IPR035965">
    <property type="entry name" value="PAS-like_dom_sf"/>
</dbReference>
<dbReference type="Pfam" id="PF00512">
    <property type="entry name" value="HisKA"/>
    <property type="match status" value="1"/>
</dbReference>
<dbReference type="Proteomes" id="UP000254518">
    <property type="component" value="Unassembled WGS sequence"/>
</dbReference>
<keyword evidence="7" id="KW-0175">Coiled coil</keyword>
<dbReference type="CDD" id="cd00082">
    <property type="entry name" value="HisKA"/>
    <property type="match status" value="1"/>
</dbReference>
<dbReference type="PROSITE" id="PS50113">
    <property type="entry name" value="PAC"/>
    <property type="match status" value="3"/>
</dbReference>
<dbReference type="InterPro" id="IPR042463">
    <property type="entry name" value="HNOB_dom_associated_sf"/>
</dbReference>
<dbReference type="AlphaFoldDB" id="A0A562PJN5"/>
<feature type="domain" description="PAS" evidence="9">
    <location>
        <begin position="166"/>
        <end position="214"/>
    </location>
</feature>
<feature type="domain" description="PAC" evidence="10">
    <location>
        <begin position="489"/>
        <end position="541"/>
    </location>
</feature>
<dbReference type="InterPro" id="IPR001610">
    <property type="entry name" value="PAC"/>
</dbReference>
<feature type="domain" description="Histidine kinase" evidence="8">
    <location>
        <begin position="559"/>
        <end position="768"/>
    </location>
</feature>
<dbReference type="InterPro" id="IPR004358">
    <property type="entry name" value="Sig_transdc_His_kin-like_C"/>
</dbReference>
<evidence type="ECO:0000313" key="11">
    <source>
        <dbReference type="EMBL" id="RDI50371.1"/>
    </source>
</evidence>
<evidence type="ECO:0000256" key="4">
    <source>
        <dbReference type="ARBA" id="ARBA00022741"/>
    </source>
</evidence>
<feature type="domain" description="PAC" evidence="10">
    <location>
        <begin position="361"/>
        <end position="415"/>
    </location>
</feature>
<keyword evidence="3" id="KW-0808">Transferase</keyword>
<evidence type="ECO:0000259" key="10">
    <source>
        <dbReference type="PROSITE" id="PS50113"/>
    </source>
</evidence>
<dbReference type="SUPFAM" id="SSF55785">
    <property type="entry name" value="PYP-like sensor domain (PAS domain)"/>
    <property type="match status" value="3"/>
</dbReference>
<dbReference type="InterPro" id="IPR036890">
    <property type="entry name" value="HATPase_C_sf"/>
</dbReference>
<protein>
    <submittedName>
        <fullName evidence="12">PAS domain S-box-containing protein</fullName>
    </submittedName>
</protein>
<evidence type="ECO:0000256" key="5">
    <source>
        <dbReference type="ARBA" id="ARBA00022777"/>
    </source>
</evidence>
<dbReference type="NCBIfam" id="TIGR00229">
    <property type="entry name" value="sensory_box"/>
    <property type="match status" value="3"/>
</dbReference>
<evidence type="ECO:0000256" key="3">
    <source>
        <dbReference type="ARBA" id="ARBA00022679"/>
    </source>
</evidence>
<accession>A0A562PJN5</accession>